<dbReference type="PANTHER" id="PTHR37314">
    <property type="entry name" value="SLR0142 PROTEIN"/>
    <property type="match status" value="1"/>
</dbReference>
<evidence type="ECO:0000256" key="1">
    <source>
        <dbReference type="SAM" id="Phobius"/>
    </source>
</evidence>
<feature type="transmembrane region" description="Helical" evidence="1">
    <location>
        <begin position="206"/>
        <end position="226"/>
    </location>
</feature>
<gene>
    <name evidence="2" type="ORF">FNH21_11175</name>
</gene>
<dbReference type="AlphaFoldDB" id="A0A7X1NR47"/>
<evidence type="ECO:0000313" key="3">
    <source>
        <dbReference type="Proteomes" id="UP000326464"/>
    </source>
</evidence>
<dbReference type="RefSeq" id="WP_152815513.1">
    <property type="nucleotide sequence ID" value="NZ_VJXX01000003.1"/>
</dbReference>
<feature type="transmembrane region" description="Helical" evidence="1">
    <location>
        <begin position="181"/>
        <end position="200"/>
    </location>
</feature>
<dbReference type="InterPro" id="IPR010699">
    <property type="entry name" value="DUF1275"/>
</dbReference>
<sequence length="246" mass="25658">MTKKKAKKNPRVATDRLHLWLMLVLTFSTGVIDAVGYLGLDRVFTGNMTGNVVLLGMAFAGGADLPILRPALALVFFMVGAALAGRVLRKGPEGWSGRTSSTLLTVTLGLTALAVYVALVDVHAAEILGSITTSVLATAMGIQAATAKRLKVAEITTVVVTSTITGLASDSRLAGGRSPFWARRFSAIALIMAGAVVGALTLKVDLWLGIAVSALLSGVVTLAGHLRHRADRRSATAENAKETALR</sequence>
<proteinExistence type="predicted"/>
<keyword evidence="1" id="KW-1133">Transmembrane helix</keyword>
<dbReference type="OrthoDB" id="4272751at2"/>
<keyword evidence="3" id="KW-1185">Reference proteome</keyword>
<comment type="caution">
    <text evidence="2">The sequence shown here is derived from an EMBL/GenBank/DDBJ whole genome shotgun (WGS) entry which is preliminary data.</text>
</comment>
<name>A0A7X1NR47_9MICC</name>
<keyword evidence="1" id="KW-0812">Transmembrane</keyword>
<feature type="transmembrane region" description="Helical" evidence="1">
    <location>
        <begin position="20"/>
        <end position="40"/>
    </location>
</feature>
<feature type="transmembrane region" description="Helical" evidence="1">
    <location>
        <begin position="100"/>
        <end position="119"/>
    </location>
</feature>
<reference evidence="3" key="1">
    <citation type="submission" date="2019-07" db="EMBL/GenBank/DDBJ databases">
        <title>Arthrobacter KR32 sp. nov., isolated from mountain cheese made of cows milk.</title>
        <authorList>
            <person name="Flegler A."/>
        </authorList>
    </citation>
    <scope>NUCLEOTIDE SEQUENCE [LARGE SCALE GENOMIC DNA]</scope>
    <source>
        <strain evidence="3">KR32</strain>
    </source>
</reference>
<dbReference type="EMBL" id="VJXX01000003">
    <property type="protein sequence ID" value="MPY11270.1"/>
    <property type="molecule type" value="Genomic_DNA"/>
</dbReference>
<organism evidence="2 3">
    <name type="scientific">Arthrobacter bussei</name>
    <dbReference type="NCBI Taxonomy" id="2594179"/>
    <lineage>
        <taxon>Bacteria</taxon>
        <taxon>Bacillati</taxon>
        <taxon>Actinomycetota</taxon>
        <taxon>Actinomycetes</taxon>
        <taxon>Micrococcales</taxon>
        <taxon>Micrococcaceae</taxon>
        <taxon>Arthrobacter</taxon>
    </lineage>
</organism>
<protein>
    <submittedName>
        <fullName evidence="2">DUF1275 domain-containing protein</fullName>
    </submittedName>
</protein>
<accession>A0A7X1NR47</accession>
<keyword evidence="1" id="KW-0472">Membrane</keyword>
<dbReference type="Proteomes" id="UP000326464">
    <property type="component" value="Unassembled WGS sequence"/>
</dbReference>
<evidence type="ECO:0000313" key="2">
    <source>
        <dbReference type="EMBL" id="MPY11270.1"/>
    </source>
</evidence>
<dbReference type="Pfam" id="PF06912">
    <property type="entry name" value="DUF1275"/>
    <property type="match status" value="1"/>
</dbReference>
<feature type="transmembrane region" description="Helical" evidence="1">
    <location>
        <begin position="125"/>
        <end position="142"/>
    </location>
</feature>
<dbReference type="PANTHER" id="PTHR37314:SF4">
    <property type="entry name" value="UPF0700 TRANSMEMBRANE PROTEIN YOAK"/>
    <property type="match status" value="1"/>
</dbReference>
<feature type="transmembrane region" description="Helical" evidence="1">
    <location>
        <begin position="67"/>
        <end position="88"/>
    </location>
</feature>